<organism evidence="1 2">
    <name type="scientific">Acinetobacter beijerinckii ANC 3835</name>
    <dbReference type="NCBI Taxonomy" id="1217649"/>
    <lineage>
        <taxon>Bacteria</taxon>
        <taxon>Pseudomonadati</taxon>
        <taxon>Pseudomonadota</taxon>
        <taxon>Gammaproteobacteria</taxon>
        <taxon>Moraxellales</taxon>
        <taxon>Moraxellaceae</taxon>
        <taxon>Acinetobacter</taxon>
    </lineage>
</organism>
<evidence type="ECO:0000313" key="2">
    <source>
        <dbReference type="Proteomes" id="UP000018417"/>
    </source>
</evidence>
<sequence>MSIRGKNRSTTQVCSHLQIAYSARDQLKLNLSIIRSPLNCSYAGYSNPTFDVG</sequence>
<name>N9E478_9GAMM</name>
<proteinExistence type="predicted"/>
<protein>
    <submittedName>
        <fullName evidence="1">Uncharacterized protein</fullName>
    </submittedName>
</protein>
<dbReference type="AlphaFoldDB" id="N9E478"/>
<evidence type="ECO:0000313" key="1">
    <source>
        <dbReference type="EMBL" id="ENW05293.1"/>
    </source>
</evidence>
<dbReference type="EMBL" id="APQK01000011">
    <property type="protein sequence ID" value="ENW05293.1"/>
    <property type="molecule type" value="Genomic_DNA"/>
</dbReference>
<dbReference type="Proteomes" id="UP000018417">
    <property type="component" value="Unassembled WGS sequence"/>
</dbReference>
<reference evidence="1 2" key="1">
    <citation type="submission" date="2013-02" db="EMBL/GenBank/DDBJ databases">
        <title>The Genome Sequence of Acinetobacter beijerinckii ANC 3835.</title>
        <authorList>
            <consortium name="The Broad Institute Genome Sequencing Platform"/>
            <consortium name="The Broad Institute Genome Sequencing Center for Infectious Disease"/>
            <person name="Cerqueira G."/>
            <person name="Feldgarden M."/>
            <person name="Courvalin P."/>
            <person name="Perichon B."/>
            <person name="Grillot-Courvalin C."/>
            <person name="Clermont D."/>
            <person name="Rocha E."/>
            <person name="Yoon E.-J."/>
            <person name="Nemec A."/>
            <person name="Walker B."/>
            <person name="Young S.K."/>
            <person name="Zeng Q."/>
            <person name="Gargeya S."/>
            <person name="Fitzgerald M."/>
            <person name="Haas B."/>
            <person name="Abouelleil A."/>
            <person name="Alvarado L."/>
            <person name="Arachchi H.M."/>
            <person name="Berlin A.M."/>
            <person name="Chapman S.B."/>
            <person name="Dewar J."/>
            <person name="Goldberg J."/>
            <person name="Griggs A."/>
            <person name="Gujja S."/>
            <person name="Hansen M."/>
            <person name="Howarth C."/>
            <person name="Imamovic A."/>
            <person name="Larimer J."/>
            <person name="McCowan C."/>
            <person name="Murphy C."/>
            <person name="Neiman D."/>
            <person name="Pearson M."/>
            <person name="Priest M."/>
            <person name="Roberts A."/>
            <person name="Saif S."/>
            <person name="Shea T."/>
            <person name="Sisk P."/>
            <person name="Sykes S."/>
            <person name="Wortman J."/>
            <person name="Nusbaum C."/>
            <person name="Birren B."/>
        </authorList>
    </citation>
    <scope>NUCLEOTIDE SEQUENCE [LARGE SCALE GENOMIC DNA]</scope>
    <source>
        <strain evidence="1 2">ANC 3835</strain>
    </source>
</reference>
<accession>N9E478</accession>
<comment type="caution">
    <text evidence="1">The sequence shown here is derived from an EMBL/GenBank/DDBJ whole genome shotgun (WGS) entry which is preliminary data.</text>
</comment>
<dbReference type="HOGENOM" id="CLU_3057442_0_0_6"/>
<gene>
    <name evidence="1" type="ORF">F934_01258</name>
</gene>